<protein>
    <submittedName>
        <fullName evidence="2">Racemase, putative</fullName>
    </submittedName>
</protein>
<dbReference type="PANTHER" id="PTHR28047">
    <property type="entry name" value="PROTEIN DCG1"/>
    <property type="match status" value="1"/>
</dbReference>
<sequence>MKIAFVVPNVGMNPEALDQRRAFLQSHARPDTEILGFRNDDGPAAIESETERDWASVEIARHIARLSQRGDIDAFIPWCAGDPGMIAGREAVCVPVVGPMQAAAHYASTLGFRFSWIIPQGNPRLNRLRVEGYGLGGQLASVLELGTPVLELRNDLPATRAKIAELVALAAERDGADAVVLGCMALFGVAGTLDAPRPVIDPTLAALNMAQSLVAMGLTHAPETYGGTSGPVAEPIPEKV</sequence>
<dbReference type="Pfam" id="PF01177">
    <property type="entry name" value="Asp_Glu_race"/>
    <property type="match status" value="1"/>
</dbReference>
<dbReference type="STRING" id="1123237.Salmuc_03677"/>
<dbReference type="GO" id="GO:0047661">
    <property type="term" value="F:amino-acid racemase activity"/>
    <property type="evidence" value="ECO:0007669"/>
    <property type="project" value="InterPro"/>
</dbReference>
<dbReference type="InterPro" id="IPR052186">
    <property type="entry name" value="Hydantoin_racemase-like"/>
</dbReference>
<comment type="caution">
    <text evidence="2">The sequence shown here is derived from an EMBL/GenBank/DDBJ whole genome shotgun (WGS) entry which is preliminary data.</text>
</comment>
<dbReference type="InterPro" id="IPR015942">
    <property type="entry name" value="Asp/Glu/hydantoin_racemase"/>
</dbReference>
<keyword evidence="3" id="KW-1185">Reference proteome</keyword>
<dbReference type="Gene3D" id="3.40.50.12500">
    <property type="match status" value="1"/>
</dbReference>
<organism evidence="2 3">
    <name type="scientific">Salipiger mucosus DSM 16094</name>
    <dbReference type="NCBI Taxonomy" id="1123237"/>
    <lineage>
        <taxon>Bacteria</taxon>
        <taxon>Pseudomonadati</taxon>
        <taxon>Pseudomonadota</taxon>
        <taxon>Alphaproteobacteria</taxon>
        <taxon>Rhodobacterales</taxon>
        <taxon>Roseobacteraceae</taxon>
        <taxon>Salipiger</taxon>
    </lineage>
</organism>
<accession>S9QFZ9</accession>
<evidence type="ECO:0000313" key="2">
    <source>
        <dbReference type="EMBL" id="EPX80361.1"/>
    </source>
</evidence>
<evidence type="ECO:0000313" key="3">
    <source>
        <dbReference type="Proteomes" id="UP000015347"/>
    </source>
</evidence>
<dbReference type="RefSeq" id="WP_020038807.1">
    <property type="nucleotide sequence ID" value="NZ_KE557277.1"/>
</dbReference>
<comment type="similarity">
    <text evidence="1">Belongs to the HyuE racemase family.</text>
</comment>
<dbReference type="HOGENOM" id="CLU_053002_3_0_5"/>
<dbReference type="eggNOG" id="COG4126">
    <property type="taxonomic scope" value="Bacteria"/>
</dbReference>
<dbReference type="EMBL" id="APVH01000032">
    <property type="protein sequence ID" value="EPX80361.1"/>
    <property type="molecule type" value="Genomic_DNA"/>
</dbReference>
<name>S9QFZ9_9RHOB</name>
<dbReference type="PANTHER" id="PTHR28047:SF5">
    <property type="entry name" value="PROTEIN DCG1"/>
    <property type="match status" value="1"/>
</dbReference>
<dbReference type="Proteomes" id="UP000015347">
    <property type="component" value="Unassembled WGS sequence"/>
</dbReference>
<dbReference type="OrthoDB" id="9791723at2"/>
<evidence type="ECO:0000256" key="1">
    <source>
        <dbReference type="ARBA" id="ARBA00038414"/>
    </source>
</evidence>
<dbReference type="AlphaFoldDB" id="S9QFZ9"/>
<dbReference type="InterPro" id="IPR053714">
    <property type="entry name" value="Iso_Racemase_Enz_sf"/>
</dbReference>
<proteinExistence type="inferred from homology"/>
<gene>
    <name evidence="2" type="ORF">Salmuc_03677</name>
</gene>
<reference evidence="3" key="1">
    <citation type="journal article" date="2014" name="Stand. Genomic Sci.">
        <title>Genome sequence of the exopolysaccharide-producing Salipiger mucosus type strain (DSM 16094(T)), a moderately halophilic member of the Roseobacter clade.</title>
        <authorList>
            <person name="Riedel T."/>
            <person name="Spring S."/>
            <person name="Fiebig A."/>
            <person name="Petersen J."/>
            <person name="Kyrpides N.C."/>
            <person name="Goker M."/>
            <person name="Klenk H.P."/>
        </authorList>
    </citation>
    <scope>NUCLEOTIDE SEQUENCE [LARGE SCALE GENOMIC DNA]</scope>
    <source>
        <strain evidence="3">DSM 16094</strain>
    </source>
</reference>